<evidence type="ECO:0000259" key="2">
    <source>
        <dbReference type="PROSITE" id="PS50011"/>
    </source>
</evidence>
<dbReference type="InterPro" id="IPR000719">
    <property type="entry name" value="Prot_kinase_dom"/>
</dbReference>
<dbReference type="InterPro" id="IPR008271">
    <property type="entry name" value="Ser/Thr_kinase_AS"/>
</dbReference>
<organism evidence="3 4">
    <name type="scientific">Marasmius oreades</name>
    <name type="common">fairy-ring Marasmius</name>
    <dbReference type="NCBI Taxonomy" id="181124"/>
    <lineage>
        <taxon>Eukaryota</taxon>
        <taxon>Fungi</taxon>
        <taxon>Dikarya</taxon>
        <taxon>Basidiomycota</taxon>
        <taxon>Agaricomycotina</taxon>
        <taxon>Agaricomycetes</taxon>
        <taxon>Agaricomycetidae</taxon>
        <taxon>Agaricales</taxon>
        <taxon>Marasmiineae</taxon>
        <taxon>Marasmiaceae</taxon>
        <taxon>Marasmius</taxon>
    </lineage>
</organism>
<sequence length="748" mass="85822">MASYKIFYQFGAGGRTISVAFGCSVLPDEFVDFLYEKVAERFSTLGFKDPSLSIGELVLYKTPSKPPAIQHEPLGFDPQACQPLDNACRISQYWPSAPELTVHVLAYFHSYTRKQDVLIAAPNITLDKKKEKLVFKLELKRDGEKVQPMWNTFFTSNADECQQVIDGDLPPEIEKIVEMPRKPHGLPEQTVMKNFKTYSSSDTCSALEHVISDDQDAQDYFENNDEITHYLSALSTTRNQPSDQHLTSELAGHVLIYIFVAHWEAWIPSGSYRINTALPLSFLLHAHKEGNVVYRCDFHPGWACLDHALHRLLVEFESSSDDERRLQVQLLCTFKFALLHVPDHKKNTFFLMGLYITKLWYGHCWVVYREEGEKISLHRRDYNLKVPIQLVCLIRALYNYSYYIKNDGPVVEAPYVNKLAREVKESYPNVLSTKTSKKPQLGENDDESGQGGEHLQVCKAIESALLDSGYAVGKKIKEGVFRALYEGKPFIAKLVHQDELSFLRHLSSIESLQKHTIDCFDTLDSSLGKLVMFPMYHSLDKIGVEINTSSPLSGWTIQLRRQLVDGIAFLHKQHIAHLDIKPSNLVYDFEVERLFIIDFDAAVWCNDMEKKVEICWGTEGWTAPEVVLDESEPAGAVSPIRVDLWSCGRVLAWFDQFSRPCAKDTRLTRLSSLLMDKQPEYRPLLHEIIDEDQGFWHSERLIRALDKHCDYIQCLGSVSSKKRARRTDEDQNLDPKRRRKDEETNDLI</sequence>
<evidence type="ECO:0000313" key="3">
    <source>
        <dbReference type="EMBL" id="KAG7089290.1"/>
    </source>
</evidence>
<dbReference type="Proteomes" id="UP001049176">
    <property type="component" value="Chromosome 7"/>
</dbReference>
<feature type="domain" description="Protein kinase" evidence="2">
    <location>
        <begin position="466"/>
        <end position="748"/>
    </location>
</feature>
<dbReference type="RefSeq" id="XP_043005760.1">
    <property type="nucleotide sequence ID" value="XM_043155976.1"/>
</dbReference>
<feature type="region of interest" description="Disordered" evidence="1">
    <location>
        <begin position="725"/>
        <end position="748"/>
    </location>
</feature>
<dbReference type="PROSITE" id="PS00108">
    <property type="entry name" value="PROTEIN_KINASE_ST"/>
    <property type="match status" value="1"/>
</dbReference>
<dbReference type="SUPFAM" id="SSF56112">
    <property type="entry name" value="Protein kinase-like (PK-like)"/>
    <property type="match status" value="1"/>
</dbReference>
<dbReference type="GO" id="GO:0004674">
    <property type="term" value="F:protein serine/threonine kinase activity"/>
    <property type="evidence" value="ECO:0007669"/>
    <property type="project" value="TreeGrafter"/>
</dbReference>
<comment type="caution">
    <text evidence="3">The sequence shown here is derived from an EMBL/GenBank/DDBJ whole genome shotgun (WGS) entry which is preliminary data.</text>
</comment>
<dbReference type="KEGG" id="more:E1B28_010988"/>
<evidence type="ECO:0000256" key="1">
    <source>
        <dbReference type="SAM" id="MobiDB-lite"/>
    </source>
</evidence>
<keyword evidence="4" id="KW-1185">Reference proteome</keyword>
<dbReference type="GO" id="GO:0005524">
    <property type="term" value="F:ATP binding"/>
    <property type="evidence" value="ECO:0007669"/>
    <property type="project" value="InterPro"/>
</dbReference>
<dbReference type="OrthoDB" id="4062651at2759"/>
<dbReference type="GO" id="GO:0005634">
    <property type="term" value="C:nucleus"/>
    <property type="evidence" value="ECO:0007669"/>
    <property type="project" value="TreeGrafter"/>
</dbReference>
<dbReference type="GO" id="GO:0005737">
    <property type="term" value="C:cytoplasm"/>
    <property type="evidence" value="ECO:0007669"/>
    <property type="project" value="TreeGrafter"/>
</dbReference>
<dbReference type="PROSITE" id="PS50011">
    <property type="entry name" value="PROTEIN_KINASE_DOM"/>
    <property type="match status" value="1"/>
</dbReference>
<dbReference type="SMART" id="SM00220">
    <property type="entry name" value="S_TKc"/>
    <property type="match status" value="1"/>
</dbReference>
<dbReference type="GeneID" id="66080063"/>
<protein>
    <recommendedName>
        <fullName evidence="2">Protein kinase domain-containing protein</fullName>
    </recommendedName>
</protein>
<evidence type="ECO:0000313" key="4">
    <source>
        <dbReference type="Proteomes" id="UP001049176"/>
    </source>
</evidence>
<accession>A0A9P7RTW0</accession>
<dbReference type="GO" id="GO:0044773">
    <property type="term" value="P:mitotic DNA damage checkpoint signaling"/>
    <property type="evidence" value="ECO:0007669"/>
    <property type="project" value="TreeGrafter"/>
</dbReference>
<feature type="region of interest" description="Disordered" evidence="1">
    <location>
        <begin position="432"/>
        <end position="451"/>
    </location>
</feature>
<dbReference type="Pfam" id="PF00069">
    <property type="entry name" value="Pkinase"/>
    <property type="match status" value="1"/>
</dbReference>
<gene>
    <name evidence="3" type="ORF">E1B28_010988</name>
</gene>
<dbReference type="PANTHER" id="PTHR44167">
    <property type="entry name" value="OVARIAN-SPECIFIC SERINE/THREONINE-PROTEIN KINASE LOK-RELATED"/>
    <property type="match status" value="1"/>
</dbReference>
<name>A0A9P7RTW0_9AGAR</name>
<dbReference type="Gene3D" id="1.10.510.10">
    <property type="entry name" value="Transferase(Phosphotransferase) domain 1"/>
    <property type="match status" value="1"/>
</dbReference>
<dbReference type="InterPro" id="IPR011009">
    <property type="entry name" value="Kinase-like_dom_sf"/>
</dbReference>
<dbReference type="AlphaFoldDB" id="A0A9P7RTW0"/>
<feature type="compositionally biased region" description="Basic and acidic residues" evidence="1">
    <location>
        <begin position="726"/>
        <end position="735"/>
    </location>
</feature>
<reference evidence="3" key="1">
    <citation type="journal article" date="2021" name="Genome Biol. Evol.">
        <title>The assembled and annotated genome of the fairy-ring fungus Marasmius oreades.</title>
        <authorList>
            <person name="Hiltunen M."/>
            <person name="Ament-Velasquez S.L."/>
            <person name="Johannesson H."/>
        </authorList>
    </citation>
    <scope>NUCLEOTIDE SEQUENCE</scope>
    <source>
        <strain evidence="3">03SP1</strain>
    </source>
</reference>
<proteinExistence type="predicted"/>
<dbReference type="PANTHER" id="PTHR44167:SF18">
    <property type="entry name" value="PROTEIN KINASE DOMAIN-CONTAINING PROTEIN"/>
    <property type="match status" value="1"/>
</dbReference>
<dbReference type="EMBL" id="CM032187">
    <property type="protein sequence ID" value="KAG7089290.1"/>
    <property type="molecule type" value="Genomic_DNA"/>
</dbReference>